<evidence type="ECO:0000313" key="3">
    <source>
        <dbReference type="Proteomes" id="UP001500218"/>
    </source>
</evidence>
<keyword evidence="1" id="KW-1133">Transmembrane helix</keyword>
<gene>
    <name evidence="2" type="ORF">GCM10009682_52610</name>
</gene>
<organism evidence="2 3">
    <name type="scientific">Luedemannella flava</name>
    <dbReference type="NCBI Taxonomy" id="349316"/>
    <lineage>
        <taxon>Bacteria</taxon>
        <taxon>Bacillati</taxon>
        <taxon>Actinomycetota</taxon>
        <taxon>Actinomycetes</taxon>
        <taxon>Micromonosporales</taxon>
        <taxon>Micromonosporaceae</taxon>
        <taxon>Luedemannella</taxon>
    </lineage>
</organism>
<keyword evidence="1" id="KW-0472">Membrane</keyword>
<evidence type="ECO:0008006" key="4">
    <source>
        <dbReference type="Google" id="ProtNLM"/>
    </source>
</evidence>
<accession>A0ABN2MGD5</accession>
<evidence type="ECO:0000256" key="1">
    <source>
        <dbReference type="SAM" id="Phobius"/>
    </source>
</evidence>
<dbReference type="EMBL" id="BAAALT010000228">
    <property type="protein sequence ID" value="GAA1826420.1"/>
    <property type="molecule type" value="Genomic_DNA"/>
</dbReference>
<protein>
    <recommendedName>
        <fullName evidence="4">DUF3592 domain-containing protein</fullName>
    </recommendedName>
</protein>
<keyword evidence="3" id="KW-1185">Reference proteome</keyword>
<dbReference type="RefSeq" id="WP_344138022.1">
    <property type="nucleotide sequence ID" value="NZ_BAAALT010000228.1"/>
</dbReference>
<dbReference type="Proteomes" id="UP001500218">
    <property type="component" value="Unassembled WGS sequence"/>
</dbReference>
<reference evidence="2 3" key="1">
    <citation type="journal article" date="2019" name="Int. J. Syst. Evol. Microbiol.">
        <title>The Global Catalogue of Microorganisms (GCM) 10K type strain sequencing project: providing services to taxonomists for standard genome sequencing and annotation.</title>
        <authorList>
            <consortium name="The Broad Institute Genomics Platform"/>
            <consortium name="The Broad Institute Genome Sequencing Center for Infectious Disease"/>
            <person name="Wu L."/>
            <person name="Ma J."/>
        </authorList>
    </citation>
    <scope>NUCLEOTIDE SEQUENCE [LARGE SCALE GENOMIC DNA]</scope>
    <source>
        <strain evidence="2 3">JCM 13250</strain>
    </source>
</reference>
<evidence type="ECO:0000313" key="2">
    <source>
        <dbReference type="EMBL" id="GAA1826420.1"/>
    </source>
</evidence>
<comment type="caution">
    <text evidence="2">The sequence shown here is derived from an EMBL/GenBank/DDBJ whole genome shotgun (WGS) entry which is preliminary data.</text>
</comment>
<name>A0ABN2MGD5_9ACTN</name>
<dbReference type="PROSITE" id="PS51257">
    <property type="entry name" value="PROKAR_LIPOPROTEIN"/>
    <property type="match status" value="1"/>
</dbReference>
<proteinExistence type="predicted"/>
<feature type="transmembrane region" description="Helical" evidence="1">
    <location>
        <begin position="122"/>
        <end position="140"/>
    </location>
</feature>
<sequence length="150" mass="16569">MPAARLRPDPYRSFKVGLLVIAVTFMACTGEFGRDAGAHAARLDRNGVESVAVVYDREPAIRGGDLIYVQYRLPDLDSVYALCASCDDDLDLGEYVQIRYDPADLDADVEQVGKESYTGRAILGWLGFSVLALFAGYVLFKIFRPSRPQP</sequence>
<keyword evidence="1" id="KW-0812">Transmembrane</keyword>